<dbReference type="Proteomes" id="UP000694569">
    <property type="component" value="Unplaced"/>
</dbReference>
<dbReference type="SUPFAM" id="SSF50934">
    <property type="entry name" value="Tachylectin-2"/>
    <property type="match status" value="2"/>
</dbReference>
<dbReference type="SUPFAM" id="SSF56973">
    <property type="entry name" value="Aerolisin/ETX pore-forming domain"/>
    <property type="match status" value="1"/>
</dbReference>
<organism evidence="2 3">
    <name type="scientific">Leptobrachium leishanense</name>
    <name type="common">Leishan spiny toad</name>
    <dbReference type="NCBI Taxonomy" id="445787"/>
    <lineage>
        <taxon>Eukaryota</taxon>
        <taxon>Metazoa</taxon>
        <taxon>Chordata</taxon>
        <taxon>Craniata</taxon>
        <taxon>Vertebrata</taxon>
        <taxon>Euteleostomi</taxon>
        <taxon>Amphibia</taxon>
        <taxon>Batrachia</taxon>
        <taxon>Anura</taxon>
        <taxon>Pelobatoidea</taxon>
        <taxon>Megophryidae</taxon>
        <taxon>Leptobrachium</taxon>
    </lineage>
</organism>
<evidence type="ECO:0000313" key="2">
    <source>
        <dbReference type="Ensembl" id="ENSLLEP00000025382.1"/>
    </source>
</evidence>
<reference evidence="2" key="2">
    <citation type="submission" date="2025-09" db="UniProtKB">
        <authorList>
            <consortium name="Ensembl"/>
        </authorList>
    </citation>
    <scope>IDENTIFICATION</scope>
</reference>
<dbReference type="AlphaFoldDB" id="A0A8C5PN82"/>
<reference evidence="2" key="1">
    <citation type="submission" date="2025-08" db="UniProtKB">
        <authorList>
            <consortium name="Ensembl"/>
        </authorList>
    </citation>
    <scope>IDENTIFICATION</scope>
</reference>
<feature type="domain" description="Tachylectin 2" evidence="1">
    <location>
        <begin position="75"/>
        <end position="290"/>
    </location>
</feature>
<dbReference type="InterPro" id="IPR023294">
    <property type="entry name" value="Tachylectin2"/>
</dbReference>
<name>A0A8C5PN82_9ANUR</name>
<sequence>MLRISASQHCFCNIHPFHARSCGGSPSMHLLQLGVGLLDDQGSLLGASLLPVMTCSSFSETLLFCVTQRDYVAGAGLPPKHNNDNFMARAVLVGILKDASRVFFSPEGELFSIRGGFLYRGHMPVSSGQDWFNTAKKVGQYDWGFYRIVTFDPQGSLYAIAQDGSLYKGPAPSNAYISWQYRQATKIGSGSWNSLLGLFFDPQGIMYAVRSDGKLVRRSPPTSVQDNWLGTATQVGNDNWSQYTRFLAFSPQGDLWGVNKDGRMYTWPGATVNPSYPHREAIAMGSGFSSCRFIAFTIDTTLRSIERFDFLPESAKIVSMSPDLLTSETYINESSQMLRYTFSVYKEVTQSSSFSQGHSFTVETSVTFSAGIPVINVNGSVSIDTSKTETWNFTQTNEKKVIDSVFLMYTEIPENPYGTWCVSNKTSLLLWLTMTEFLTSNQRHVAGDSTEFIASRCNEYSLYQASKFPLAFGEWECRGRAG</sequence>
<protein>
    <recommendedName>
        <fullName evidence="1">Tachylectin 2 domain-containing protein</fullName>
    </recommendedName>
</protein>
<dbReference type="Ensembl" id="ENSLLET00000026353.1">
    <property type="protein sequence ID" value="ENSLLEP00000025382.1"/>
    <property type="gene ID" value="ENSLLEG00000016115.1"/>
</dbReference>
<dbReference type="Gene3D" id="2.170.15.10">
    <property type="entry name" value="Proaerolysin, chain A, domain 3"/>
    <property type="match status" value="1"/>
</dbReference>
<dbReference type="GeneTree" id="ENSGT01010000228634"/>
<evidence type="ECO:0000313" key="3">
    <source>
        <dbReference type="Proteomes" id="UP000694569"/>
    </source>
</evidence>
<dbReference type="Gene3D" id="2.115.10.10">
    <property type="entry name" value="Tachylectin 2"/>
    <property type="match status" value="1"/>
</dbReference>
<dbReference type="Pfam" id="PF14517">
    <property type="entry name" value="Tachylectin"/>
    <property type="match status" value="1"/>
</dbReference>
<evidence type="ECO:0000259" key="1">
    <source>
        <dbReference type="Pfam" id="PF14517"/>
    </source>
</evidence>
<keyword evidence="3" id="KW-1185">Reference proteome</keyword>
<proteinExistence type="predicted"/>
<dbReference type="InterPro" id="IPR036813">
    <property type="entry name" value="Tachylectin2_sf"/>
</dbReference>
<accession>A0A8C5PN82</accession>